<feature type="non-terminal residue" evidence="1">
    <location>
        <position position="50"/>
    </location>
</feature>
<reference evidence="1" key="1">
    <citation type="journal article" date="2014" name="Front. Microbiol.">
        <title>High frequency of phylogenetically diverse reductive dehalogenase-homologous genes in deep subseafloor sedimentary metagenomes.</title>
        <authorList>
            <person name="Kawai M."/>
            <person name="Futagami T."/>
            <person name="Toyoda A."/>
            <person name="Takaki Y."/>
            <person name="Nishi S."/>
            <person name="Hori S."/>
            <person name="Arai W."/>
            <person name="Tsubouchi T."/>
            <person name="Morono Y."/>
            <person name="Uchiyama I."/>
            <person name="Ito T."/>
            <person name="Fujiyama A."/>
            <person name="Inagaki F."/>
            <person name="Takami H."/>
        </authorList>
    </citation>
    <scope>NUCLEOTIDE SEQUENCE</scope>
    <source>
        <strain evidence="1">Expedition CK06-06</strain>
    </source>
</reference>
<proteinExistence type="predicted"/>
<dbReference type="AlphaFoldDB" id="X1ILS8"/>
<dbReference type="EMBL" id="BARU01016106">
    <property type="protein sequence ID" value="GAH58493.1"/>
    <property type="molecule type" value="Genomic_DNA"/>
</dbReference>
<protein>
    <submittedName>
        <fullName evidence="1">Uncharacterized protein</fullName>
    </submittedName>
</protein>
<feature type="non-terminal residue" evidence="1">
    <location>
        <position position="1"/>
    </location>
</feature>
<organism evidence="1">
    <name type="scientific">marine sediment metagenome</name>
    <dbReference type="NCBI Taxonomy" id="412755"/>
    <lineage>
        <taxon>unclassified sequences</taxon>
        <taxon>metagenomes</taxon>
        <taxon>ecological metagenomes</taxon>
    </lineage>
</organism>
<comment type="caution">
    <text evidence="1">The sequence shown here is derived from an EMBL/GenBank/DDBJ whole genome shotgun (WGS) entry which is preliminary data.</text>
</comment>
<accession>X1ILS8</accession>
<evidence type="ECO:0000313" key="1">
    <source>
        <dbReference type="EMBL" id="GAH58493.1"/>
    </source>
</evidence>
<name>X1ILS8_9ZZZZ</name>
<gene>
    <name evidence="1" type="ORF">S03H2_27140</name>
</gene>
<sequence length="50" mass="5793">EEKSFPRNYPMKGKKFLEICQEFLEKIEEGQAENFKKAGQLIGDRIMEGG</sequence>